<dbReference type="RefSeq" id="WP_081200632.1">
    <property type="nucleotide sequence ID" value="NZ_FOCZ01000004.1"/>
</dbReference>
<organism evidence="3 4">
    <name type="scientific">Niastella yeongjuensis</name>
    <dbReference type="NCBI Taxonomy" id="354355"/>
    <lineage>
        <taxon>Bacteria</taxon>
        <taxon>Pseudomonadati</taxon>
        <taxon>Bacteroidota</taxon>
        <taxon>Chitinophagia</taxon>
        <taxon>Chitinophagales</taxon>
        <taxon>Chitinophagaceae</taxon>
        <taxon>Niastella</taxon>
    </lineage>
</organism>
<keyword evidence="4" id="KW-1185">Reference proteome</keyword>
<keyword evidence="1" id="KW-0175">Coiled coil</keyword>
<dbReference type="EMBL" id="LVXG01000018">
    <property type="protein sequence ID" value="OQP48093.1"/>
    <property type="molecule type" value="Genomic_DNA"/>
</dbReference>
<reference evidence="4" key="1">
    <citation type="submission" date="2016-04" db="EMBL/GenBank/DDBJ databases">
        <authorList>
            <person name="Chen L."/>
            <person name="Zhuang W."/>
            <person name="Wang G."/>
        </authorList>
    </citation>
    <scope>NUCLEOTIDE SEQUENCE [LARGE SCALE GENOMIC DNA]</scope>
    <source>
        <strain evidence="4">17621</strain>
    </source>
</reference>
<feature type="transmembrane region" description="Helical" evidence="2">
    <location>
        <begin position="43"/>
        <end position="61"/>
    </location>
</feature>
<feature type="transmembrane region" description="Helical" evidence="2">
    <location>
        <begin position="20"/>
        <end position="37"/>
    </location>
</feature>
<dbReference type="Proteomes" id="UP000192610">
    <property type="component" value="Unassembled WGS sequence"/>
</dbReference>
<evidence type="ECO:0000313" key="4">
    <source>
        <dbReference type="Proteomes" id="UP000192610"/>
    </source>
</evidence>
<feature type="transmembrane region" description="Helical" evidence="2">
    <location>
        <begin position="216"/>
        <end position="239"/>
    </location>
</feature>
<feature type="transmembrane region" description="Helical" evidence="2">
    <location>
        <begin position="82"/>
        <end position="106"/>
    </location>
</feature>
<keyword evidence="2" id="KW-0472">Membrane</keyword>
<evidence type="ECO:0000256" key="2">
    <source>
        <dbReference type="SAM" id="Phobius"/>
    </source>
</evidence>
<evidence type="ECO:0000256" key="1">
    <source>
        <dbReference type="SAM" id="Coils"/>
    </source>
</evidence>
<gene>
    <name evidence="3" type="ORF">A4H97_30135</name>
</gene>
<proteinExistence type="predicted"/>
<feature type="transmembrane region" description="Helical" evidence="2">
    <location>
        <begin position="112"/>
        <end position="138"/>
    </location>
</feature>
<accession>A0A1V9EPJ9</accession>
<evidence type="ECO:0008006" key="5">
    <source>
        <dbReference type="Google" id="ProtNLM"/>
    </source>
</evidence>
<dbReference type="OrthoDB" id="64737at2"/>
<evidence type="ECO:0000313" key="3">
    <source>
        <dbReference type="EMBL" id="OQP48093.1"/>
    </source>
</evidence>
<sequence length="252" mass="29118">MNKNIFIQRLHVMPEHSRLLISLIFVAVVFVFTRNSLRIQVQTVLLWNCFVLINLCMYWPTIITAQSTEMKTIVRQQDLKGFLVFFFILFSSIVSLFGVIFLLQLLPSDRSWSYYSGIGLSIFSVTFSWVLIHTLFTIRYASQYYIERRSLEADVDNTKKDVNNARKDVENARKDILGFPDNYNPDYLDFAYFSFSIGMTFQTPDIPIASKNIRRLVLIHALLSFGYNTAIVALSINIISGLVKMPIPFGHK</sequence>
<dbReference type="AlphaFoldDB" id="A0A1V9EPJ9"/>
<keyword evidence="2" id="KW-0812">Transmembrane</keyword>
<comment type="caution">
    <text evidence="3">The sequence shown here is derived from an EMBL/GenBank/DDBJ whole genome shotgun (WGS) entry which is preliminary data.</text>
</comment>
<feature type="coiled-coil region" evidence="1">
    <location>
        <begin position="148"/>
        <end position="175"/>
    </location>
</feature>
<dbReference type="Pfam" id="PF07077">
    <property type="entry name" value="DUF1345"/>
    <property type="match status" value="1"/>
</dbReference>
<protein>
    <recommendedName>
        <fullName evidence="5">DUF1345 domain-containing protein</fullName>
    </recommendedName>
</protein>
<name>A0A1V9EPJ9_9BACT</name>
<keyword evidence="2" id="KW-1133">Transmembrane helix</keyword>
<dbReference type="STRING" id="354355.SAMN05660816_02428"/>
<dbReference type="InterPro" id="IPR009781">
    <property type="entry name" value="DUF1345"/>
</dbReference>